<dbReference type="InParanoid" id="A0A5J5FCD0"/>
<reference evidence="2 3" key="1">
    <citation type="submission" date="2019-09" db="EMBL/GenBank/DDBJ databases">
        <title>Draft genome of the ectomycorrhizal ascomycete Sphaerosporella brunnea.</title>
        <authorList>
            <consortium name="DOE Joint Genome Institute"/>
            <person name="Benucci G.M."/>
            <person name="Marozzi G."/>
            <person name="Antonielli L."/>
            <person name="Sanchez S."/>
            <person name="Marco P."/>
            <person name="Wang X."/>
            <person name="Falini L.B."/>
            <person name="Barry K."/>
            <person name="Haridas S."/>
            <person name="Lipzen A."/>
            <person name="Labutti K."/>
            <person name="Grigoriev I.V."/>
            <person name="Murat C."/>
            <person name="Martin F."/>
            <person name="Albertini E."/>
            <person name="Donnini D."/>
            <person name="Bonito G."/>
        </authorList>
    </citation>
    <scope>NUCLEOTIDE SEQUENCE [LARGE SCALE GENOMIC DNA]</scope>
    <source>
        <strain evidence="2 3">Sb_GMNB300</strain>
    </source>
</reference>
<dbReference type="EMBL" id="VXIS01000001">
    <property type="protein sequence ID" value="KAA8915018.1"/>
    <property type="molecule type" value="Genomic_DNA"/>
</dbReference>
<gene>
    <name evidence="2" type="ORF">FN846DRAFT_3234</name>
</gene>
<feature type="region of interest" description="Disordered" evidence="1">
    <location>
        <begin position="114"/>
        <end position="145"/>
    </location>
</feature>
<evidence type="ECO:0000313" key="3">
    <source>
        <dbReference type="Proteomes" id="UP000326924"/>
    </source>
</evidence>
<sequence length="602" mass="66808">MYTPRDPNWASATNRLSEPTLESLPGPGWSVYDTWAASTGSTKTFAESTNHPIRVWLAQSLSARERRSKIEEVLAKVHYHFPDLGALTLQWDPTFQETSIINWPLLAEVRSVSGPGWGPIQQSGPNGSQGGDDEKIPRPKQSYSQRATRHHLKLWYQILPWIYDHMEEIIGEGNTGGVNFMPTAKDPRPIIRIFASHTKPDTGQILRQKIAEDENLKGRFILKVEEGSVQRSCPRERPKPTCGADIGICEQAALRDFSLTFGGYICLEFEDSPDAIYGLSCHHLVQAEPSSSPQKNEGVKDGLFNGKEFLVCQPSVARGMQDFLNGRSRKSGVKKFGRVAFSSGYQTKSYENIAQLPNASHEVDWAIFENIPHTMMGENWLPSMNPEAPPKQPLGLSTREGFVDYMKLTTVDDAVNPLEGEDSEDLFGSPEYKEKRVYGLGGTSGWGEGIISEVIGPIYWGDGRKSMEATFTPSNSGILGLGISGDSGAWIFSKEGLLVGMIIGCITNSKGKILSTIFTPIHAIIEGIREKTGAVNVRLLHVSDYKTFNECHSRLQTWSKIAGMEHRENPVKKCVGPKVRRRKLYGSNETPTETEDFVMSDV</sequence>
<evidence type="ECO:0000313" key="2">
    <source>
        <dbReference type="EMBL" id="KAA8915018.1"/>
    </source>
</evidence>
<dbReference type="OrthoDB" id="5424209at2759"/>
<dbReference type="Proteomes" id="UP000326924">
    <property type="component" value="Unassembled WGS sequence"/>
</dbReference>
<evidence type="ECO:0000256" key="1">
    <source>
        <dbReference type="SAM" id="MobiDB-lite"/>
    </source>
</evidence>
<name>A0A5J5FCD0_9PEZI</name>
<organism evidence="2 3">
    <name type="scientific">Sphaerosporella brunnea</name>
    <dbReference type="NCBI Taxonomy" id="1250544"/>
    <lineage>
        <taxon>Eukaryota</taxon>
        <taxon>Fungi</taxon>
        <taxon>Dikarya</taxon>
        <taxon>Ascomycota</taxon>
        <taxon>Pezizomycotina</taxon>
        <taxon>Pezizomycetes</taxon>
        <taxon>Pezizales</taxon>
        <taxon>Pyronemataceae</taxon>
        <taxon>Sphaerosporella</taxon>
    </lineage>
</organism>
<dbReference type="AlphaFoldDB" id="A0A5J5FCD0"/>
<protein>
    <submittedName>
        <fullName evidence="2">Uncharacterized protein</fullName>
    </submittedName>
</protein>
<proteinExistence type="predicted"/>
<keyword evidence="3" id="KW-1185">Reference proteome</keyword>
<accession>A0A5J5FCD0</accession>
<comment type="caution">
    <text evidence="2">The sequence shown here is derived from an EMBL/GenBank/DDBJ whole genome shotgun (WGS) entry which is preliminary data.</text>
</comment>